<name>A0A2U9IHD6_9CREN</name>
<dbReference type="CDD" id="cd21141">
    <property type="entry name" value="Cas6_III-like"/>
    <property type="match status" value="1"/>
</dbReference>
<evidence type="ECO:0000256" key="2">
    <source>
        <dbReference type="ARBA" id="ARBA00022759"/>
    </source>
</evidence>
<organism evidence="7 8">
    <name type="scientific">Acidianus brierleyi</name>
    <dbReference type="NCBI Taxonomy" id="41673"/>
    <lineage>
        <taxon>Archaea</taxon>
        <taxon>Thermoproteota</taxon>
        <taxon>Thermoprotei</taxon>
        <taxon>Sulfolobales</taxon>
        <taxon>Sulfolobaceae</taxon>
        <taxon>Acidianus</taxon>
    </lineage>
</organism>
<evidence type="ECO:0000259" key="6">
    <source>
        <dbReference type="Pfam" id="PF17952"/>
    </source>
</evidence>
<dbReference type="Pfam" id="PF10040">
    <property type="entry name" value="CRISPR_Cas6"/>
    <property type="match status" value="1"/>
</dbReference>
<feature type="domain" description="CRISPR-associated protein Cas6 C-terminal" evidence="5">
    <location>
        <begin position="130"/>
        <end position="254"/>
    </location>
</feature>
<keyword evidence="2" id="KW-0255">Endonuclease</keyword>
<evidence type="ECO:0000259" key="5">
    <source>
        <dbReference type="Pfam" id="PF10040"/>
    </source>
</evidence>
<dbReference type="Proteomes" id="UP000248044">
    <property type="component" value="Chromosome"/>
</dbReference>
<dbReference type="EMBL" id="CP029289">
    <property type="protein sequence ID" value="AWR95334.1"/>
    <property type="molecule type" value="Genomic_DNA"/>
</dbReference>
<dbReference type="AlphaFoldDB" id="A0A2U9IHD6"/>
<evidence type="ECO:0000313" key="7">
    <source>
        <dbReference type="EMBL" id="AWR95334.1"/>
    </source>
</evidence>
<dbReference type="GO" id="GO:0016788">
    <property type="term" value="F:hydrolase activity, acting on ester bonds"/>
    <property type="evidence" value="ECO:0007669"/>
    <property type="project" value="InterPro"/>
</dbReference>
<dbReference type="InterPro" id="IPR019267">
    <property type="entry name" value="CRISPR-assoc_Cas6_C"/>
</dbReference>
<evidence type="ECO:0000313" key="8">
    <source>
        <dbReference type="Proteomes" id="UP000248044"/>
    </source>
</evidence>
<sequence length="262" mass="30345">MIYNFNFTLRVKNEVIIQPFSSKISRIAISNVSQYYVKNTDSPGIKPFRVTAIKDSKPLFSTGKKFLKLIPDKNYSFTLTSVSEELFNEVVNTPSLRFKTYSTEAEIELKNVEIINQQDIILEDSDSYYIQFLTPTLLQPPRPSFKRKRNRYVLFPYSPFILSSLATHWNNFSNIKISGISGLKSLYYFREVSYNLMPITVPYDKGKVRGFTGWVKFALDARRNSKLRENIRRLLAYGNYFGVGKSRAIGFGEIRAFPKNQN</sequence>
<protein>
    <submittedName>
        <fullName evidence="7">CRISPR-associated endoribonuclease Cas6</fullName>
    </submittedName>
</protein>
<dbReference type="InterPro" id="IPR010156">
    <property type="entry name" value="CRISPR-assoc_prot_Cas6"/>
</dbReference>
<reference evidence="7 8" key="1">
    <citation type="submission" date="2018-05" db="EMBL/GenBank/DDBJ databases">
        <title>Complete Genome Sequences of Extremely Thermoacidophilic, Metal-Mobilizing Type-Strain Members of the Archaeal Family Sulfolobaceae: Acidianus brierleyi DSM-1651T, Acidianus sulfidivorans DSM-18786T, Metallosphaera hakonensis DSM-7519T, and Metallosphaera prunae DSM-10039T.</title>
        <authorList>
            <person name="Counts J.A."/>
            <person name="Kelly R.M."/>
        </authorList>
    </citation>
    <scope>NUCLEOTIDE SEQUENCE [LARGE SCALE GENOMIC DNA]</scope>
    <source>
        <strain evidence="7 8">DSM 1651</strain>
    </source>
</reference>
<dbReference type="Gene3D" id="2.40.30.310">
    <property type="match status" value="1"/>
</dbReference>
<dbReference type="RefSeq" id="WP_110271214.1">
    <property type="nucleotide sequence ID" value="NZ_CP029289.2"/>
</dbReference>
<gene>
    <name evidence="7" type="primary">cas6</name>
    <name evidence="7" type="ORF">DFR85_12745</name>
</gene>
<dbReference type="GO" id="GO:0004519">
    <property type="term" value="F:endonuclease activity"/>
    <property type="evidence" value="ECO:0007669"/>
    <property type="project" value="UniProtKB-KW"/>
</dbReference>
<keyword evidence="8" id="KW-1185">Reference proteome</keyword>
<feature type="domain" description="Cas6 N-terminal" evidence="6">
    <location>
        <begin position="4"/>
        <end position="115"/>
    </location>
</feature>
<evidence type="ECO:0000256" key="4">
    <source>
        <dbReference type="ARBA" id="ARBA00023118"/>
    </source>
</evidence>
<dbReference type="NCBIfam" id="TIGR01877">
    <property type="entry name" value="cas_cas6"/>
    <property type="match status" value="1"/>
</dbReference>
<evidence type="ECO:0000256" key="1">
    <source>
        <dbReference type="ARBA" id="ARBA00022722"/>
    </source>
</evidence>
<dbReference type="Gene3D" id="3.30.70.1900">
    <property type="match status" value="1"/>
</dbReference>
<dbReference type="InterPro" id="IPR041165">
    <property type="entry name" value="Cas6_N_arch"/>
</dbReference>
<dbReference type="GO" id="GO:0051607">
    <property type="term" value="P:defense response to virus"/>
    <property type="evidence" value="ECO:0007669"/>
    <property type="project" value="UniProtKB-KW"/>
</dbReference>
<keyword evidence="3" id="KW-0378">Hydrolase</keyword>
<keyword evidence="4" id="KW-0051">Antiviral defense</keyword>
<dbReference type="KEGG" id="abri:DFR85_12745"/>
<keyword evidence="1" id="KW-0540">Nuclease</keyword>
<accession>A0A2U9IHD6</accession>
<evidence type="ECO:0000256" key="3">
    <source>
        <dbReference type="ARBA" id="ARBA00022801"/>
    </source>
</evidence>
<dbReference type="OrthoDB" id="42729at2157"/>
<dbReference type="Pfam" id="PF17952">
    <property type="entry name" value="Cas6_N"/>
    <property type="match status" value="1"/>
</dbReference>
<dbReference type="GeneID" id="36833039"/>
<proteinExistence type="predicted"/>